<name>E4XYN5_OIKDI</name>
<dbReference type="GO" id="GO:0005736">
    <property type="term" value="C:RNA polymerase I complex"/>
    <property type="evidence" value="ECO:0007669"/>
    <property type="project" value="TreeGrafter"/>
</dbReference>
<dbReference type="GO" id="GO:0006362">
    <property type="term" value="P:transcription elongation by RNA polymerase I"/>
    <property type="evidence" value="ECO:0007669"/>
    <property type="project" value="TreeGrafter"/>
</dbReference>
<dbReference type="InterPro" id="IPR045113">
    <property type="entry name" value="Rpb7-like"/>
</dbReference>
<dbReference type="OrthoDB" id="10250504at2759"/>
<dbReference type="Proteomes" id="UP000001307">
    <property type="component" value="Unassembled WGS sequence"/>
</dbReference>
<dbReference type="InterPro" id="IPR036898">
    <property type="entry name" value="RNA_pol_Rpb7-like_N_sf"/>
</dbReference>
<organism evidence="5">
    <name type="scientific">Oikopleura dioica</name>
    <name type="common">Tunicate</name>
    <dbReference type="NCBI Taxonomy" id="34765"/>
    <lineage>
        <taxon>Eukaryota</taxon>
        <taxon>Metazoa</taxon>
        <taxon>Chordata</taxon>
        <taxon>Tunicata</taxon>
        <taxon>Appendicularia</taxon>
        <taxon>Copelata</taxon>
        <taxon>Oikopleuridae</taxon>
        <taxon>Oikopleura</taxon>
    </lineage>
</organism>
<accession>E4XYN5</accession>
<keyword evidence="2" id="KW-0240">DNA-directed RNA polymerase</keyword>
<protein>
    <recommendedName>
        <fullName evidence="7">RPA43 OB domain-containing protein</fullName>
    </recommendedName>
</protein>
<keyword evidence="6" id="KW-1185">Reference proteome</keyword>
<gene>
    <name evidence="5" type="ORF">GSOID_T00009820001</name>
</gene>
<sequence length="192" mass="22070">MKEEESNETKPFENRFEFWADKARNEKNTCLKLQRIRRKVSIPPSYMGNLKSACTTLLDKSLTKYDADISGTLVAYNDKTFKSMEQTVSLKNRPGEAYLNFTLEVDVVIFGPEPGSFLRAVCIENRLTNKSHTALLAMETFNCVLSHLHEENNMKEEEIEVNDEVRFEVESIEIDWNGLLMVKGNSRSFVVC</sequence>
<dbReference type="PANTHER" id="PTHR12709">
    <property type="entry name" value="DNA-DIRECTED RNA POLYMERASE II, III"/>
    <property type="match status" value="1"/>
</dbReference>
<proteinExistence type="predicted"/>
<evidence type="ECO:0000256" key="1">
    <source>
        <dbReference type="ARBA" id="ARBA00004123"/>
    </source>
</evidence>
<dbReference type="EMBL" id="FN653341">
    <property type="protein sequence ID" value="CBY14747.1"/>
    <property type="molecule type" value="Genomic_DNA"/>
</dbReference>
<dbReference type="AlphaFoldDB" id="E4XYN5"/>
<dbReference type="GO" id="GO:0006352">
    <property type="term" value="P:DNA-templated transcription initiation"/>
    <property type="evidence" value="ECO:0007669"/>
    <property type="project" value="InterPro"/>
</dbReference>
<dbReference type="PANTHER" id="PTHR12709:SF5">
    <property type="entry name" value="DNA-DIRECTED RNA POLYMERASE I SUBUNIT RPA43"/>
    <property type="match status" value="1"/>
</dbReference>
<evidence type="ECO:0000256" key="2">
    <source>
        <dbReference type="ARBA" id="ARBA00022478"/>
    </source>
</evidence>
<keyword evidence="3" id="KW-0804">Transcription</keyword>
<evidence type="ECO:0000313" key="6">
    <source>
        <dbReference type="Proteomes" id="UP000001307"/>
    </source>
</evidence>
<dbReference type="InParanoid" id="E4XYN5"/>
<dbReference type="Gene3D" id="3.30.1490.120">
    <property type="entry name" value="RNA polymerase Rpb7-like, N-terminal domain"/>
    <property type="match status" value="1"/>
</dbReference>
<evidence type="ECO:0008006" key="7">
    <source>
        <dbReference type="Google" id="ProtNLM"/>
    </source>
</evidence>
<dbReference type="FunCoup" id="E4XYN5">
    <property type="interactions" value="68"/>
</dbReference>
<keyword evidence="4" id="KW-0539">Nucleus</keyword>
<comment type="subcellular location">
    <subcellularLocation>
        <location evidence="1">Nucleus</location>
    </subcellularLocation>
</comment>
<evidence type="ECO:0000313" key="5">
    <source>
        <dbReference type="EMBL" id="CBY14747.1"/>
    </source>
</evidence>
<evidence type="ECO:0000256" key="3">
    <source>
        <dbReference type="ARBA" id="ARBA00023163"/>
    </source>
</evidence>
<reference evidence="5" key="1">
    <citation type="journal article" date="2010" name="Science">
        <title>Plasticity of animal genome architecture unmasked by rapid evolution of a pelagic tunicate.</title>
        <authorList>
            <person name="Denoeud F."/>
            <person name="Henriet S."/>
            <person name="Mungpakdee S."/>
            <person name="Aury J.M."/>
            <person name="Da Silva C."/>
            <person name="Brinkmann H."/>
            <person name="Mikhaleva J."/>
            <person name="Olsen L.C."/>
            <person name="Jubin C."/>
            <person name="Canestro C."/>
            <person name="Bouquet J.M."/>
            <person name="Danks G."/>
            <person name="Poulain J."/>
            <person name="Campsteijn C."/>
            <person name="Adamski M."/>
            <person name="Cross I."/>
            <person name="Yadetie F."/>
            <person name="Muffato M."/>
            <person name="Louis A."/>
            <person name="Butcher S."/>
            <person name="Tsagkogeorga G."/>
            <person name="Konrad A."/>
            <person name="Singh S."/>
            <person name="Jensen M.F."/>
            <person name="Cong E.H."/>
            <person name="Eikeseth-Otteraa H."/>
            <person name="Noel B."/>
            <person name="Anthouard V."/>
            <person name="Porcel B.M."/>
            <person name="Kachouri-Lafond R."/>
            <person name="Nishino A."/>
            <person name="Ugolini M."/>
            <person name="Chourrout P."/>
            <person name="Nishida H."/>
            <person name="Aasland R."/>
            <person name="Huzurbazar S."/>
            <person name="Westhof E."/>
            <person name="Delsuc F."/>
            <person name="Lehrach H."/>
            <person name="Reinhardt R."/>
            <person name="Weissenbach J."/>
            <person name="Roy S.W."/>
            <person name="Artiguenave F."/>
            <person name="Postlethwait J.H."/>
            <person name="Manak J.R."/>
            <person name="Thompson E.M."/>
            <person name="Jaillon O."/>
            <person name="Du Pasquier L."/>
            <person name="Boudinot P."/>
            <person name="Liberles D.A."/>
            <person name="Volff J.N."/>
            <person name="Philippe H."/>
            <person name="Lenhard B."/>
            <person name="Roest Crollius H."/>
            <person name="Wincker P."/>
            <person name="Chourrout D."/>
        </authorList>
    </citation>
    <scope>NUCLEOTIDE SEQUENCE [LARGE SCALE GENOMIC DNA]</scope>
</reference>
<evidence type="ECO:0000256" key="4">
    <source>
        <dbReference type="ARBA" id="ARBA00023242"/>
    </source>
</evidence>